<evidence type="ECO:0000256" key="7">
    <source>
        <dbReference type="ARBA" id="ARBA00023136"/>
    </source>
</evidence>
<name>A0A4P6P4G1_9GAMM</name>
<keyword evidence="4 8" id="KW-0812">Transmembrane</keyword>
<dbReference type="GO" id="GO:0006508">
    <property type="term" value="P:proteolysis"/>
    <property type="evidence" value="ECO:0007669"/>
    <property type="project" value="UniProtKB-KW"/>
</dbReference>
<evidence type="ECO:0000256" key="4">
    <source>
        <dbReference type="ARBA" id="ARBA00022692"/>
    </source>
</evidence>
<feature type="transmembrane region" description="Helical" evidence="8">
    <location>
        <begin position="12"/>
        <end position="31"/>
    </location>
</feature>
<accession>A0A4P6P4G1</accession>
<dbReference type="RefSeq" id="WP_130602382.1">
    <property type="nucleotide sequence ID" value="NZ_CP034759.1"/>
</dbReference>
<feature type="transmembrane region" description="Helical" evidence="8">
    <location>
        <begin position="97"/>
        <end position="115"/>
    </location>
</feature>
<evidence type="ECO:0000256" key="6">
    <source>
        <dbReference type="ARBA" id="ARBA00022989"/>
    </source>
</evidence>
<keyword evidence="2" id="KW-1003">Cell membrane</keyword>
<evidence type="ECO:0000256" key="8">
    <source>
        <dbReference type="SAM" id="Phobius"/>
    </source>
</evidence>
<dbReference type="InterPro" id="IPR026392">
    <property type="entry name" value="Exo/Archaeosortase_dom"/>
</dbReference>
<feature type="transmembrane region" description="Helical" evidence="8">
    <location>
        <begin position="292"/>
        <end position="311"/>
    </location>
</feature>
<evidence type="ECO:0000256" key="2">
    <source>
        <dbReference type="ARBA" id="ARBA00022475"/>
    </source>
</evidence>
<keyword evidence="10" id="KW-1185">Reference proteome</keyword>
<reference evidence="9 10" key="1">
    <citation type="submission" date="2018-12" db="EMBL/GenBank/DDBJ databases">
        <title>Complete genome of Litorilituus sediminis.</title>
        <authorList>
            <person name="Liu A."/>
            <person name="Rong J."/>
        </authorList>
    </citation>
    <scope>NUCLEOTIDE SEQUENCE [LARGE SCALE GENOMIC DNA]</scope>
    <source>
        <strain evidence="9 10">JCM 17549</strain>
    </source>
</reference>
<feature type="transmembrane region" description="Helical" evidence="8">
    <location>
        <begin position="127"/>
        <end position="145"/>
    </location>
</feature>
<evidence type="ECO:0000256" key="5">
    <source>
        <dbReference type="ARBA" id="ARBA00022801"/>
    </source>
</evidence>
<dbReference type="OrthoDB" id="9797363at2"/>
<feature type="transmembrane region" description="Helical" evidence="8">
    <location>
        <begin position="72"/>
        <end position="91"/>
    </location>
</feature>
<evidence type="ECO:0000256" key="3">
    <source>
        <dbReference type="ARBA" id="ARBA00022670"/>
    </source>
</evidence>
<dbReference type="KEGG" id="lsd:EMK97_11720"/>
<feature type="transmembrane region" description="Helical" evidence="8">
    <location>
        <begin position="186"/>
        <end position="204"/>
    </location>
</feature>
<feature type="transmembrane region" description="Helical" evidence="8">
    <location>
        <begin position="211"/>
        <end position="238"/>
    </location>
</feature>
<sequence length="481" mass="54216">MNRQNSIQNTHFIVIASALLLAWFFVYQSAVLGMEAIWSRSDTFAHGYFILPISLWLLWRDKDYLLKAQPEFTWLAVPFLAGSLLVWLIAYAADINVLGQLSAICSLICLIWLLLGNQLAWRYKFPLAYLIFAVPMGENLIPWLQDVTAWFTVAFLKINGIPVFRDGLYIQVPTGMFEVAVACSGIRYLIASIAVGTLYAYLTYSKTYKQVLFILFAIVLPILANGIRAYGIVAIAYYSDMEYATGADHLVYGWVFFGFVIMIMFWLGGFFADKADDENKPESLSAQASKKLNNIIPSTALLALLVSYFVIKAVPVVELPEDHAKASAQYHSTWGIQFVDAIKVSYQAEADDLEVFVAQYANRQTQGELVAWQNVTHDYERWTEVAREALVIANQPVMLVHLRDIAGNPRSYIYQYKIGDFYTVSRSKAKLMQAWNSLTRQSDFSEVRAISLAGSVDLSKVSKKLQARFESLSAAESSLEK</sequence>
<dbReference type="NCBIfam" id="TIGR04178">
    <property type="entry name" value="exo_archaeo"/>
    <property type="match status" value="1"/>
</dbReference>
<dbReference type="NCBIfam" id="TIGR02602">
    <property type="entry name" value="8TM_EpsH"/>
    <property type="match status" value="1"/>
</dbReference>
<dbReference type="InterPro" id="IPR017540">
    <property type="entry name" value="Exosortase-1"/>
</dbReference>
<dbReference type="AlphaFoldDB" id="A0A4P6P4G1"/>
<gene>
    <name evidence="9" type="primary">xrtA</name>
    <name evidence="9" type="ORF">EMK97_11720</name>
</gene>
<keyword evidence="3" id="KW-0645">Protease</keyword>
<keyword evidence="7 8" id="KW-0472">Membrane</keyword>
<dbReference type="NCBIfam" id="TIGR03109">
    <property type="entry name" value="exosort_XrtA"/>
    <property type="match status" value="1"/>
</dbReference>
<keyword evidence="5 9" id="KW-0378">Hydrolase</keyword>
<organism evidence="9 10">
    <name type="scientific">Litorilituus sediminis</name>
    <dbReference type="NCBI Taxonomy" id="718192"/>
    <lineage>
        <taxon>Bacteria</taxon>
        <taxon>Pseudomonadati</taxon>
        <taxon>Pseudomonadota</taxon>
        <taxon>Gammaproteobacteria</taxon>
        <taxon>Alteromonadales</taxon>
        <taxon>Colwelliaceae</taxon>
        <taxon>Litorilituus</taxon>
    </lineage>
</organism>
<dbReference type="EC" id="3.4.22.-" evidence="9"/>
<evidence type="ECO:0000313" key="9">
    <source>
        <dbReference type="EMBL" id="QBG36333.1"/>
    </source>
</evidence>
<dbReference type="GO" id="GO:0008233">
    <property type="term" value="F:peptidase activity"/>
    <property type="evidence" value="ECO:0007669"/>
    <property type="project" value="UniProtKB-KW"/>
</dbReference>
<evidence type="ECO:0000313" key="10">
    <source>
        <dbReference type="Proteomes" id="UP000290244"/>
    </source>
</evidence>
<comment type="subcellular location">
    <subcellularLocation>
        <location evidence="1">Cell membrane</location>
        <topology evidence="1">Multi-pass membrane protein</topology>
    </subcellularLocation>
</comment>
<evidence type="ECO:0000256" key="1">
    <source>
        <dbReference type="ARBA" id="ARBA00004651"/>
    </source>
</evidence>
<feature type="transmembrane region" description="Helical" evidence="8">
    <location>
        <begin position="43"/>
        <end position="60"/>
    </location>
</feature>
<protein>
    <submittedName>
        <fullName evidence="9">Exosortase A</fullName>
        <ecNumber evidence="9">3.4.22.-</ecNumber>
    </submittedName>
</protein>
<dbReference type="Pfam" id="PF09721">
    <property type="entry name" value="Exosortase_EpsH"/>
    <property type="match status" value="1"/>
</dbReference>
<feature type="transmembrane region" description="Helical" evidence="8">
    <location>
        <begin position="250"/>
        <end position="272"/>
    </location>
</feature>
<keyword evidence="6 8" id="KW-1133">Transmembrane helix</keyword>
<dbReference type="EMBL" id="CP034759">
    <property type="protein sequence ID" value="QBG36333.1"/>
    <property type="molecule type" value="Genomic_DNA"/>
</dbReference>
<dbReference type="Proteomes" id="UP000290244">
    <property type="component" value="Chromosome"/>
</dbReference>
<proteinExistence type="predicted"/>
<dbReference type="InterPro" id="IPR019127">
    <property type="entry name" value="Exosortase"/>
</dbReference>
<dbReference type="InterPro" id="IPR013426">
    <property type="entry name" value="EpsH-like"/>
</dbReference>
<dbReference type="GO" id="GO:0005886">
    <property type="term" value="C:plasma membrane"/>
    <property type="evidence" value="ECO:0007669"/>
    <property type="project" value="UniProtKB-SubCell"/>
</dbReference>